<keyword evidence="13" id="KW-0511">Multifunctional enzyme</keyword>
<evidence type="ECO:0000256" key="1">
    <source>
        <dbReference type="ARBA" id="ARBA00000013"/>
    </source>
</evidence>
<dbReference type="SUPFAM" id="SSF64153">
    <property type="entry name" value="YjeF N-terminal domain-like"/>
    <property type="match status" value="1"/>
</dbReference>
<evidence type="ECO:0000259" key="20">
    <source>
        <dbReference type="PROSITE" id="PS51383"/>
    </source>
</evidence>
<dbReference type="Pfam" id="PF03853">
    <property type="entry name" value="YjeF_N"/>
    <property type="match status" value="1"/>
</dbReference>
<evidence type="ECO:0000256" key="2">
    <source>
        <dbReference type="ARBA" id="ARBA00000909"/>
    </source>
</evidence>
<comment type="catalytic activity">
    <reaction evidence="1 18 19">
        <text>(6R)-NADHX = (6S)-NADHX</text>
        <dbReference type="Rhea" id="RHEA:32215"/>
        <dbReference type="ChEBI" id="CHEBI:64074"/>
        <dbReference type="ChEBI" id="CHEBI:64075"/>
        <dbReference type="EC" id="5.1.99.6"/>
    </reaction>
</comment>
<dbReference type="RefSeq" id="WP_017523314.1">
    <property type="nucleotide sequence ID" value="NZ_JACCEX010000004.1"/>
</dbReference>
<dbReference type="EMBL" id="QEKO01000004">
    <property type="protein sequence ID" value="PVY61326.1"/>
    <property type="molecule type" value="Genomic_DNA"/>
</dbReference>
<evidence type="ECO:0000313" key="23">
    <source>
        <dbReference type="Proteomes" id="UP000246145"/>
    </source>
</evidence>
<dbReference type="PIRSF" id="PIRSF017184">
    <property type="entry name" value="Nnr"/>
    <property type="match status" value="1"/>
</dbReference>
<dbReference type="PANTHER" id="PTHR12592">
    <property type="entry name" value="ATP-DEPENDENT (S)-NAD(P)H-HYDRATE DEHYDRATASE FAMILY MEMBER"/>
    <property type="match status" value="1"/>
</dbReference>
<feature type="binding site" evidence="17">
    <location>
        <position position="435"/>
    </location>
    <ligand>
        <name>(6S)-NADPHX</name>
        <dbReference type="ChEBI" id="CHEBI:64076"/>
    </ligand>
</feature>
<evidence type="ECO:0000313" key="22">
    <source>
        <dbReference type="EMBL" id="PVY61326.1"/>
    </source>
</evidence>
<keyword evidence="11 18" id="KW-0413">Isomerase</keyword>
<feature type="binding site" evidence="18">
    <location>
        <begin position="129"/>
        <end position="135"/>
    </location>
    <ligand>
        <name>(6S)-NADPHX</name>
        <dbReference type="ChEBI" id="CHEBI:64076"/>
    </ligand>
</feature>
<keyword evidence="5 18" id="KW-0479">Metal-binding</keyword>
<comment type="similarity">
    <text evidence="17">Belongs to the NnrD/CARKD family.</text>
</comment>
<evidence type="ECO:0000256" key="7">
    <source>
        <dbReference type="ARBA" id="ARBA00022840"/>
    </source>
</evidence>
<evidence type="ECO:0000256" key="6">
    <source>
        <dbReference type="ARBA" id="ARBA00022741"/>
    </source>
</evidence>
<dbReference type="Gene3D" id="3.40.50.10260">
    <property type="entry name" value="YjeF N-terminal domain"/>
    <property type="match status" value="1"/>
</dbReference>
<dbReference type="CDD" id="cd01171">
    <property type="entry name" value="YXKO-related"/>
    <property type="match status" value="1"/>
</dbReference>
<comment type="similarity">
    <text evidence="18">Belongs to the NnrE/AIBP family.</text>
</comment>
<evidence type="ECO:0000256" key="3">
    <source>
        <dbReference type="ARBA" id="ARBA00006001"/>
    </source>
</evidence>
<dbReference type="PROSITE" id="PS01050">
    <property type="entry name" value="YJEF_C_2"/>
    <property type="match status" value="1"/>
</dbReference>
<evidence type="ECO:0000256" key="19">
    <source>
        <dbReference type="PIRNR" id="PIRNR017184"/>
    </source>
</evidence>
<evidence type="ECO:0000256" key="5">
    <source>
        <dbReference type="ARBA" id="ARBA00022723"/>
    </source>
</evidence>
<dbReference type="NCBIfam" id="TIGR00197">
    <property type="entry name" value="yjeF_nterm"/>
    <property type="match status" value="1"/>
</dbReference>
<evidence type="ECO:0000256" key="18">
    <source>
        <dbReference type="HAMAP-Rule" id="MF_01966"/>
    </source>
</evidence>
<comment type="similarity">
    <text evidence="4 19">In the C-terminal section; belongs to the NnrD/CARKD family.</text>
</comment>
<dbReference type="GO" id="GO:0110051">
    <property type="term" value="P:metabolite repair"/>
    <property type="evidence" value="ECO:0007669"/>
    <property type="project" value="TreeGrafter"/>
</dbReference>
<dbReference type="InterPro" id="IPR004443">
    <property type="entry name" value="YjeF_N_dom"/>
</dbReference>
<evidence type="ECO:0000256" key="13">
    <source>
        <dbReference type="ARBA" id="ARBA00023268"/>
    </source>
</evidence>
<dbReference type="GO" id="GO:0046496">
    <property type="term" value="P:nicotinamide nucleotide metabolic process"/>
    <property type="evidence" value="ECO:0007669"/>
    <property type="project" value="UniProtKB-UniRule"/>
</dbReference>
<evidence type="ECO:0000256" key="15">
    <source>
        <dbReference type="ARBA" id="ARBA00048238"/>
    </source>
</evidence>
<feature type="binding site" evidence="17">
    <location>
        <position position="322"/>
    </location>
    <ligand>
        <name>(6S)-NADPHX</name>
        <dbReference type="ChEBI" id="CHEBI:64076"/>
    </ligand>
</feature>
<organism evidence="22 23">
    <name type="scientific">Pusillimonas noertemannii</name>
    <dbReference type="NCBI Taxonomy" id="305977"/>
    <lineage>
        <taxon>Bacteria</taxon>
        <taxon>Pseudomonadati</taxon>
        <taxon>Pseudomonadota</taxon>
        <taxon>Betaproteobacteria</taxon>
        <taxon>Burkholderiales</taxon>
        <taxon>Alcaligenaceae</taxon>
        <taxon>Pusillimonas</taxon>
    </lineage>
</organism>
<reference evidence="22 23" key="1">
    <citation type="submission" date="2018-04" db="EMBL/GenBank/DDBJ databases">
        <title>Genomic Encyclopedia of Type Strains, Phase IV (KMG-IV): sequencing the most valuable type-strain genomes for metagenomic binning, comparative biology and taxonomic classification.</title>
        <authorList>
            <person name="Goeker M."/>
        </authorList>
    </citation>
    <scope>NUCLEOTIDE SEQUENCE [LARGE SCALE GENOMIC DNA]</scope>
    <source>
        <strain evidence="22 23">DSM 10065</strain>
    </source>
</reference>
<comment type="function">
    <text evidence="14 19">Bifunctional enzyme that catalyzes the epimerization of the S- and R-forms of NAD(P)HX and the dehydration of the S-form of NAD(P)HX at the expense of ADP, which is converted to AMP. This allows the repair of both epimers of NAD(P)HX, a damaged form of NAD(P)H that is a result of enzymatic or heat-dependent hydration.</text>
</comment>
<comment type="similarity">
    <text evidence="3 19">In the N-terminal section; belongs to the NnrE/AIBP family.</text>
</comment>
<name>A0A2U1CJY9_9BURK</name>
<dbReference type="InterPro" id="IPR036652">
    <property type="entry name" value="YjeF_N_dom_sf"/>
</dbReference>
<dbReference type="Proteomes" id="UP000246145">
    <property type="component" value="Unassembled WGS sequence"/>
</dbReference>
<evidence type="ECO:0000256" key="14">
    <source>
        <dbReference type="ARBA" id="ARBA00025153"/>
    </source>
</evidence>
<dbReference type="InterPro" id="IPR000631">
    <property type="entry name" value="CARKD"/>
</dbReference>
<comment type="catalytic activity">
    <reaction evidence="16 17 19">
        <text>(6S)-NADPHX + ADP = AMP + phosphate + NADPH + H(+)</text>
        <dbReference type="Rhea" id="RHEA:32235"/>
        <dbReference type="ChEBI" id="CHEBI:15378"/>
        <dbReference type="ChEBI" id="CHEBI:43474"/>
        <dbReference type="ChEBI" id="CHEBI:57783"/>
        <dbReference type="ChEBI" id="CHEBI:64076"/>
        <dbReference type="ChEBI" id="CHEBI:456215"/>
        <dbReference type="ChEBI" id="CHEBI:456216"/>
        <dbReference type="EC" id="4.2.1.136"/>
    </reaction>
</comment>
<evidence type="ECO:0000256" key="12">
    <source>
        <dbReference type="ARBA" id="ARBA00023239"/>
    </source>
</evidence>
<comment type="cofactor">
    <cofactor evidence="17">
        <name>Mg(2+)</name>
        <dbReference type="ChEBI" id="CHEBI:18420"/>
    </cofactor>
</comment>
<evidence type="ECO:0000256" key="16">
    <source>
        <dbReference type="ARBA" id="ARBA00049209"/>
    </source>
</evidence>
<feature type="binding site" evidence="17">
    <location>
        <position position="373"/>
    </location>
    <ligand>
        <name>(6S)-NADPHX</name>
        <dbReference type="ChEBI" id="CHEBI:64076"/>
    </ligand>
</feature>
<keyword evidence="9 18" id="KW-0630">Potassium</keyword>
<keyword evidence="10 17" id="KW-0520">NAD</keyword>
<feature type="domain" description="YjeF C-terminal" evidence="20">
    <location>
        <begin position="225"/>
        <end position="489"/>
    </location>
</feature>
<comment type="function">
    <text evidence="18">Catalyzes the epimerization of the S- and R-forms of NAD(P)HX, a damaged form of NAD(P)H that is a result of enzymatic or heat-dependent hydration. This is a prerequisite for the S-specific NAD(P)H-hydrate dehydratase to allow the repair of both epimers of NAD(P)HX.</text>
</comment>
<dbReference type="SUPFAM" id="SSF53613">
    <property type="entry name" value="Ribokinase-like"/>
    <property type="match status" value="1"/>
</dbReference>
<evidence type="ECO:0000256" key="17">
    <source>
        <dbReference type="HAMAP-Rule" id="MF_01965"/>
    </source>
</evidence>
<keyword evidence="12 17" id="KW-0456">Lyase</keyword>
<keyword evidence="8 17" id="KW-0521">NADP</keyword>
<dbReference type="PROSITE" id="PS51383">
    <property type="entry name" value="YJEF_C_3"/>
    <property type="match status" value="1"/>
</dbReference>
<dbReference type="STRING" id="1231391.GCA_000308195_00946"/>
<dbReference type="OrthoDB" id="9806925at2"/>
<feature type="binding site" evidence="17">
    <location>
        <position position="259"/>
    </location>
    <ligand>
        <name>(6S)-NADPHX</name>
        <dbReference type="ChEBI" id="CHEBI:64076"/>
    </ligand>
</feature>
<sequence>MSNRTDASHSVLLTPEQMAAADEAAIAAGAQGVDLMEAAGLAVAATVRRHWPMGPVTVLCGPGNNGGDGFVAARHLRAWGWPVRLGLLGSVDRLAPDAAHHAGLWGDAIEPFDSALLEGASVVVDALFGAGLSRPIEGLALDMLRDIAGRGLPVCAVDVPSGLDGATGQVLGMAAPARHTVTFFRKKPGHVLLPGRQLCGQITLADIGIPSQVVEGMDEIAFENEPALWRDMFPWPHADDHKYARGHVLVVGGEIMTGAARLSAMAAARAGAGLVTVAAPAPVWPVYAAVLTSVMVQPLDDASNLNDILADARKNVLVVGPGAGVSEATRQHVLAALDTGRGVVLDADAITSFGPAPQSLFSAIKGPCVLTPHEGEYSRLFSGHGSKLERARQAARQSGAVVLLKGADTVIAAPDGRAVINSNAPPTLATGGTGDVLTGFIAGLMAQGMAPFLAASAGAWLHGEAARQFGPGLISEDLPGMLPRVLRRLKAYPSTPGVTLAVPT</sequence>
<comment type="subunit">
    <text evidence="17">Homotetramer.</text>
</comment>
<accession>A0A2U1CJY9</accession>
<feature type="domain" description="YjeF N-terminal" evidence="21">
    <location>
        <begin position="18"/>
        <end position="215"/>
    </location>
</feature>
<feature type="binding site" evidence="17">
    <location>
        <position position="434"/>
    </location>
    <ligand>
        <name>AMP</name>
        <dbReference type="ChEBI" id="CHEBI:456215"/>
    </ligand>
</feature>
<dbReference type="NCBIfam" id="TIGR00196">
    <property type="entry name" value="yjeF_cterm"/>
    <property type="match status" value="1"/>
</dbReference>
<comment type="function">
    <text evidence="17">Catalyzes the dehydration of the S-form of NAD(P)HX at the expense of ADP, which is converted to AMP. Together with NAD(P)HX epimerase, which catalyzes the epimerization of the S- and R-forms, the enzyme allows the repair of both epimers of NAD(P)HX, a damaged form of NAD(P)H that is a result of enzymatic or heat-dependent hydration.</text>
</comment>
<protein>
    <recommendedName>
        <fullName evidence="19">Bifunctional NAD(P)H-hydrate repair enzyme</fullName>
    </recommendedName>
    <alternativeName>
        <fullName evidence="19">Nicotinamide nucleotide repair protein</fullName>
    </alternativeName>
    <domain>
        <recommendedName>
            <fullName evidence="19">ADP-dependent (S)-NAD(P)H-hydrate dehydratase</fullName>
            <ecNumber evidence="19">4.2.1.136</ecNumber>
        </recommendedName>
        <alternativeName>
            <fullName evidence="19">ADP-dependent NAD(P)HX dehydratase</fullName>
        </alternativeName>
    </domain>
    <domain>
        <recommendedName>
            <fullName evidence="19">NAD(P)H-hydrate epimerase</fullName>
            <ecNumber evidence="19">5.1.99.6</ecNumber>
        </recommendedName>
    </domain>
</protein>
<dbReference type="HAMAP" id="MF_01966">
    <property type="entry name" value="NADHX_epimerase"/>
    <property type="match status" value="1"/>
</dbReference>
<comment type="catalytic activity">
    <reaction evidence="2 18 19">
        <text>(6R)-NADPHX = (6S)-NADPHX</text>
        <dbReference type="Rhea" id="RHEA:32227"/>
        <dbReference type="ChEBI" id="CHEBI:64076"/>
        <dbReference type="ChEBI" id="CHEBI:64077"/>
        <dbReference type="EC" id="5.1.99.6"/>
    </reaction>
</comment>
<dbReference type="Gene3D" id="3.40.1190.20">
    <property type="match status" value="1"/>
</dbReference>
<dbReference type="EC" id="4.2.1.136" evidence="19"/>
<dbReference type="AlphaFoldDB" id="A0A2U1CJY9"/>
<keyword evidence="6 17" id="KW-0547">Nucleotide-binding</keyword>
<dbReference type="HAMAP" id="MF_01965">
    <property type="entry name" value="NADHX_dehydratase"/>
    <property type="match status" value="1"/>
</dbReference>
<gene>
    <name evidence="18" type="primary">nnrE</name>
    <name evidence="17" type="synonym">nnrD</name>
    <name evidence="22" type="ORF">C7440_2876</name>
</gene>
<feature type="binding site" evidence="18">
    <location>
        <position position="125"/>
    </location>
    <ligand>
        <name>K(+)</name>
        <dbReference type="ChEBI" id="CHEBI:29103"/>
    </ligand>
</feature>
<keyword evidence="23" id="KW-1185">Reference proteome</keyword>
<comment type="catalytic activity">
    <reaction evidence="15 17 19">
        <text>(6S)-NADHX + ADP = AMP + phosphate + NADH + H(+)</text>
        <dbReference type="Rhea" id="RHEA:32223"/>
        <dbReference type="ChEBI" id="CHEBI:15378"/>
        <dbReference type="ChEBI" id="CHEBI:43474"/>
        <dbReference type="ChEBI" id="CHEBI:57945"/>
        <dbReference type="ChEBI" id="CHEBI:64074"/>
        <dbReference type="ChEBI" id="CHEBI:456215"/>
        <dbReference type="ChEBI" id="CHEBI:456216"/>
        <dbReference type="EC" id="4.2.1.136"/>
    </reaction>
</comment>
<evidence type="ECO:0000256" key="9">
    <source>
        <dbReference type="ARBA" id="ARBA00022958"/>
    </source>
</evidence>
<dbReference type="InterPro" id="IPR017953">
    <property type="entry name" value="Carbohydrate_kinase_pred_CS"/>
</dbReference>
<proteinExistence type="inferred from homology"/>
<evidence type="ECO:0000256" key="11">
    <source>
        <dbReference type="ARBA" id="ARBA00023235"/>
    </source>
</evidence>
<dbReference type="InterPro" id="IPR030677">
    <property type="entry name" value="Nnr"/>
</dbReference>
<dbReference type="PANTHER" id="PTHR12592:SF0">
    <property type="entry name" value="ATP-DEPENDENT (S)-NAD(P)H-HYDRATE DEHYDRATASE"/>
    <property type="match status" value="1"/>
</dbReference>
<dbReference type="EC" id="5.1.99.6" evidence="19"/>
<feature type="binding site" evidence="18">
    <location>
        <position position="158"/>
    </location>
    <ligand>
        <name>(6S)-NADPHX</name>
        <dbReference type="ChEBI" id="CHEBI:64076"/>
    </ligand>
</feature>
<dbReference type="PROSITE" id="PS51385">
    <property type="entry name" value="YJEF_N"/>
    <property type="match status" value="1"/>
</dbReference>
<evidence type="ECO:0000256" key="10">
    <source>
        <dbReference type="ARBA" id="ARBA00023027"/>
    </source>
</evidence>
<dbReference type="GO" id="GO:0052855">
    <property type="term" value="F:ADP-dependent NAD(P)H-hydrate dehydratase activity"/>
    <property type="evidence" value="ECO:0007669"/>
    <property type="project" value="UniProtKB-UniRule"/>
</dbReference>
<dbReference type="InterPro" id="IPR029056">
    <property type="entry name" value="Ribokinase-like"/>
</dbReference>
<evidence type="ECO:0000256" key="8">
    <source>
        <dbReference type="ARBA" id="ARBA00022857"/>
    </source>
</evidence>
<keyword evidence="7 17" id="KW-0067">ATP-binding</keyword>
<comment type="caution">
    <text evidence="18">Lacks conserved residue(s) required for the propagation of feature annotation.</text>
</comment>
<feature type="binding site" evidence="18">
    <location>
        <position position="161"/>
    </location>
    <ligand>
        <name>K(+)</name>
        <dbReference type="ChEBI" id="CHEBI:29103"/>
    </ligand>
</feature>
<feature type="binding site" evidence="17">
    <location>
        <begin position="405"/>
        <end position="409"/>
    </location>
    <ligand>
        <name>AMP</name>
        <dbReference type="ChEBI" id="CHEBI:456215"/>
    </ligand>
</feature>
<feature type="binding site" evidence="18">
    <location>
        <position position="65"/>
    </location>
    <ligand>
        <name>K(+)</name>
        <dbReference type="ChEBI" id="CHEBI:29103"/>
    </ligand>
</feature>
<dbReference type="GO" id="GO:0005524">
    <property type="term" value="F:ATP binding"/>
    <property type="evidence" value="ECO:0007669"/>
    <property type="project" value="UniProtKB-UniRule"/>
</dbReference>
<dbReference type="GO" id="GO:0052856">
    <property type="term" value="F:NAD(P)HX epimerase activity"/>
    <property type="evidence" value="ECO:0007669"/>
    <property type="project" value="UniProtKB-UniRule"/>
</dbReference>
<evidence type="ECO:0000259" key="21">
    <source>
        <dbReference type="PROSITE" id="PS51385"/>
    </source>
</evidence>
<comment type="caution">
    <text evidence="22">The sequence shown here is derived from an EMBL/GenBank/DDBJ whole genome shotgun (WGS) entry which is preliminary data.</text>
</comment>
<evidence type="ECO:0000256" key="4">
    <source>
        <dbReference type="ARBA" id="ARBA00009524"/>
    </source>
</evidence>
<dbReference type="Pfam" id="PF01256">
    <property type="entry name" value="Carb_kinase"/>
    <property type="match status" value="1"/>
</dbReference>
<feature type="binding site" evidence="18">
    <location>
        <begin position="64"/>
        <end position="68"/>
    </location>
    <ligand>
        <name>(6S)-NADPHX</name>
        <dbReference type="ChEBI" id="CHEBI:64076"/>
    </ligand>
</feature>
<comment type="cofactor">
    <cofactor evidence="18 19">
        <name>K(+)</name>
        <dbReference type="ChEBI" id="CHEBI:29103"/>
    </cofactor>
    <text evidence="18 19">Binds 1 potassium ion per subunit.</text>
</comment>
<dbReference type="GO" id="GO:0046872">
    <property type="term" value="F:metal ion binding"/>
    <property type="evidence" value="ECO:0007669"/>
    <property type="project" value="UniProtKB-UniRule"/>
</dbReference>